<evidence type="ECO:0000259" key="1">
    <source>
        <dbReference type="Pfam" id="PF14491"/>
    </source>
</evidence>
<proteinExistence type="predicted"/>
<dbReference type="EMBL" id="SOKJ01000307">
    <property type="protein sequence ID" value="TET09220.1"/>
    <property type="molecule type" value="Genomic_DNA"/>
</dbReference>
<gene>
    <name evidence="2" type="ORF">E3J84_05375</name>
</gene>
<feature type="domain" description="DUF4435" evidence="1">
    <location>
        <begin position="22"/>
        <end position="235"/>
    </location>
</feature>
<dbReference type="Proteomes" id="UP000316360">
    <property type="component" value="Unassembled WGS sequence"/>
</dbReference>
<name>A0A523RTW8_UNCAE</name>
<accession>A0A523RTW8</accession>
<evidence type="ECO:0000313" key="3">
    <source>
        <dbReference type="Proteomes" id="UP000316360"/>
    </source>
</evidence>
<dbReference type="AlphaFoldDB" id="A0A523RTW8"/>
<dbReference type="InterPro" id="IPR029492">
    <property type="entry name" value="DUF4435"/>
</dbReference>
<sequence>MGFARTTLGKIAQHRFDKCLTVWVEGPIDIPFYEQALRKLDCRVKDAGGKSECLKLAEALKEKEYPYVVVLDGDYDILERKRSWHRRVIMLNRHSVENYCFEKEPIERVCCSHARVSFEEKLIGKSFDSAVTAVESDLLELMVLDIAHQRAQTGQKLFINIEQLLGNRDEIVFDKRRIKKILRDKTEGVSKKVVGEVSNLVKDFRRRKRLVDLLQGKQVLKVIRHLVNKRAKKRRSSSSNLSPDDLFIRLSSEVWSEIVSDDHKSLKRRLYQAIKDIQKNWEGLRN</sequence>
<protein>
    <submittedName>
        <fullName evidence="2">DUF4435 domain-containing protein</fullName>
    </submittedName>
</protein>
<reference evidence="2 3" key="1">
    <citation type="submission" date="2019-03" db="EMBL/GenBank/DDBJ databases">
        <title>Metabolic potential of uncultured bacteria and archaea associated with petroleum seepage in deep-sea sediments.</title>
        <authorList>
            <person name="Dong X."/>
            <person name="Hubert C."/>
        </authorList>
    </citation>
    <scope>NUCLEOTIDE SEQUENCE [LARGE SCALE GENOMIC DNA]</scope>
    <source>
        <strain evidence="2">E44_bin7</strain>
    </source>
</reference>
<dbReference type="Pfam" id="PF14491">
    <property type="entry name" value="DUF4435"/>
    <property type="match status" value="1"/>
</dbReference>
<comment type="caution">
    <text evidence="2">The sequence shown here is derived from an EMBL/GenBank/DDBJ whole genome shotgun (WGS) entry which is preliminary data.</text>
</comment>
<evidence type="ECO:0000313" key="2">
    <source>
        <dbReference type="EMBL" id="TET09220.1"/>
    </source>
</evidence>
<organism evidence="2 3">
    <name type="scientific">Aerophobetes bacterium</name>
    <dbReference type="NCBI Taxonomy" id="2030807"/>
    <lineage>
        <taxon>Bacteria</taxon>
        <taxon>Candidatus Aerophobota</taxon>
    </lineage>
</organism>